<feature type="region of interest" description="Disordered" evidence="1">
    <location>
        <begin position="57"/>
        <end position="80"/>
    </location>
</feature>
<dbReference type="AlphaFoldDB" id="A0A4Q4S537"/>
<feature type="domain" description="AAA+ ATPase" evidence="2">
    <location>
        <begin position="536"/>
        <end position="666"/>
    </location>
</feature>
<dbReference type="SMART" id="SM00382">
    <property type="entry name" value="AAA"/>
    <property type="match status" value="1"/>
</dbReference>
<accession>A0A4Q4S537</accession>
<protein>
    <recommendedName>
        <fullName evidence="2">AAA+ ATPase domain-containing protein</fullName>
    </recommendedName>
</protein>
<dbReference type="OrthoDB" id="10042665at2759"/>
<dbReference type="Pfam" id="PF22942">
    <property type="entry name" value="DUF7025"/>
    <property type="match status" value="1"/>
</dbReference>
<evidence type="ECO:0000256" key="1">
    <source>
        <dbReference type="SAM" id="MobiDB-lite"/>
    </source>
</evidence>
<dbReference type="GO" id="GO:0016887">
    <property type="term" value="F:ATP hydrolysis activity"/>
    <property type="evidence" value="ECO:0007669"/>
    <property type="project" value="InterPro"/>
</dbReference>
<reference evidence="4" key="1">
    <citation type="journal article" date="2019" name="bioRxiv">
        <title>Genomics, evolutionary history and diagnostics of the Alternaria alternata species group including apple and Asian pear pathotypes.</title>
        <authorList>
            <person name="Armitage A.D."/>
            <person name="Cockerton H.M."/>
            <person name="Sreenivasaprasad S."/>
            <person name="Woodhall J.W."/>
            <person name="Lane C.R."/>
            <person name="Harrison R.J."/>
            <person name="Clarkson J.P."/>
        </authorList>
    </citation>
    <scope>NUCLEOTIDE SEQUENCE [LARGE SCALE GENOMIC DNA]</scope>
    <source>
        <strain evidence="4">RGR 97.0016</strain>
    </source>
</reference>
<dbReference type="Pfam" id="PF00004">
    <property type="entry name" value="AAA"/>
    <property type="match status" value="1"/>
</dbReference>
<evidence type="ECO:0000313" key="4">
    <source>
        <dbReference type="Proteomes" id="UP000293823"/>
    </source>
</evidence>
<dbReference type="Pfam" id="PF23232">
    <property type="entry name" value="AAA_lid_13"/>
    <property type="match status" value="1"/>
</dbReference>
<feature type="region of interest" description="Disordered" evidence="1">
    <location>
        <begin position="1"/>
        <end position="26"/>
    </location>
</feature>
<dbReference type="Proteomes" id="UP000293823">
    <property type="component" value="Unassembled WGS sequence"/>
</dbReference>
<sequence>MSISEEPASNETAANDTASDTAPEDLRTLVDQLRAEVSALRLIVDRDDKITRPASSALVPTLNVQPQHHSPTTGSSDESKWRIKYTSIRTDLSGRKVEKNGDPPNLKPTMDDSTEIAFEARETFNENNKISAREIVLKSKELKRLIWTIIGEWLRHEKRISPNDWESEDQTWTASFIFATHYWTEFEAEVAKNIDDQPHRDLKDLLEYIELVQPDLVRIRRQLQTLDRIPYRYLWMLFRPGSLIVAKPSADPSHIQVLQVHSHRPSSRLDRQGEMAVVAWAFDWNGTKLVKTYYEFPLGGKDQLDIENQVRIVDLDCLPIRYYRSDDSLSEGDLVSLRSQLKERGQTLRECCVHKRGKDKMCSFDGTIEIREDQDRNVTGRKIDNKPAVVDFEAYRENCGFSPRLGRFRMYGSDMCHCGFCVGKPRSDWMDTFKNPAINFDDLAKIPDSEDNWLLLPYRVLGYLIEDHLWAQLPVKWIKQFEHEEENAYDTKIMFPEEKAHQKRALEKLILSRTGQDDNAKQDKYWVSDFVKGKGKGLVILLHGATGLGKTSTAETLAKTARRPLLKVSASGIGTSPKAAEDNLMKYFRLASNWEAILLLDEADVFLETRGTPGEKVFERNALVSVMLRILEYFDGILVLTTNRVLKLDIAMLSRIHYAVHFTNLSKKQEELIWKQQLKQLDPETGNCESEEKKKIDDWAHEYLEKQRGTSYNQRIRLNGREIQNVFKTAQRLASGDKRNIKCQDLKEAIEATSNFRADMRDRVMEAEKKLVVKVDEPES</sequence>
<name>A0A4Q4S537_9PLEO</name>
<dbReference type="GO" id="GO:0005524">
    <property type="term" value="F:ATP binding"/>
    <property type="evidence" value="ECO:0007669"/>
    <property type="project" value="InterPro"/>
</dbReference>
<dbReference type="SUPFAM" id="SSF52540">
    <property type="entry name" value="P-loop containing nucleoside triphosphate hydrolases"/>
    <property type="match status" value="1"/>
</dbReference>
<dbReference type="InterPro" id="IPR054289">
    <property type="entry name" value="DUF7025"/>
</dbReference>
<dbReference type="InterPro" id="IPR027417">
    <property type="entry name" value="P-loop_NTPase"/>
</dbReference>
<evidence type="ECO:0000313" key="3">
    <source>
        <dbReference type="EMBL" id="RYO64862.1"/>
    </source>
</evidence>
<dbReference type="CDD" id="cd19481">
    <property type="entry name" value="RecA-like_protease"/>
    <property type="match status" value="1"/>
</dbReference>
<feature type="compositionally biased region" description="Polar residues" evidence="1">
    <location>
        <begin position="62"/>
        <end position="76"/>
    </location>
</feature>
<organism evidence="3 4">
    <name type="scientific">Alternaria arborescens</name>
    <dbReference type="NCBI Taxonomy" id="156630"/>
    <lineage>
        <taxon>Eukaryota</taxon>
        <taxon>Fungi</taxon>
        <taxon>Dikarya</taxon>
        <taxon>Ascomycota</taxon>
        <taxon>Pezizomycotina</taxon>
        <taxon>Dothideomycetes</taxon>
        <taxon>Pleosporomycetidae</taxon>
        <taxon>Pleosporales</taxon>
        <taxon>Pleosporineae</taxon>
        <taxon>Pleosporaceae</taxon>
        <taxon>Alternaria</taxon>
        <taxon>Alternaria sect. Alternaria</taxon>
    </lineage>
</organism>
<dbReference type="PANTHER" id="PTHR46411:SF2">
    <property type="entry name" value="AAA+ ATPASE DOMAIN-CONTAINING PROTEIN"/>
    <property type="match status" value="1"/>
</dbReference>
<dbReference type="Gene3D" id="3.40.50.300">
    <property type="entry name" value="P-loop containing nucleotide triphosphate hydrolases"/>
    <property type="match status" value="1"/>
</dbReference>
<dbReference type="PANTHER" id="PTHR46411">
    <property type="entry name" value="FAMILY ATPASE, PUTATIVE-RELATED"/>
    <property type="match status" value="1"/>
</dbReference>
<feature type="compositionally biased region" description="Polar residues" evidence="1">
    <location>
        <begin position="1"/>
        <end position="20"/>
    </location>
</feature>
<dbReference type="InterPro" id="IPR003593">
    <property type="entry name" value="AAA+_ATPase"/>
</dbReference>
<proteinExistence type="predicted"/>
<comment type="caution">
    <text evidence="3">The sequence shown here is derived from an EMBL/GenBank/DDBJ whole genome shotgun (WGS) entry which is preliminary data.</text>
</comment>
<gene>
    <name evidence="3" type="ORF">AA0113_g5781</name>
</gene>
<evidence type="ECO:0000259" key="2">
    <source>
        <dbReference type="SMART" id="SM00382"/>
    </source>
</evidence>
<dbReference type="EMBL" id="PEJP01000020">
    <property type="protein sequence ID" value="RYO64862.1"/>
    <property type="molecule type" value="Genomic_DNA"/>
</dbReference>
<dbReference type="InterPro" id="IPR056599">
    <property type="entry name" value="AAA_lid_fung"/>
</dbReference>
<keyword evidence="4" id="KW-1185">Reference proteome</keyword>
<dbReference type="InterPro" id="IPR003959">
    <property type="entry name" value="ATPase_AAA_core"/>
</dbReference>